<dbReference type="GO" id="GO:0003700">
    <property type="term" value="F:DNA-binding transcription factor activity"/>
    <property type="evidence" value="ECO:0007669"/>
    <property type="project" value="TreeGrafter"/>
</dbReference>
<dbReference type="Gene3D" id="1.10.10.10">
    <property type="entry name" value="Winged helix-like DNA-binding domain superfamily/Winged helix DNA-binding domain"/>
    <property type="match status" value="1"/>
</dbReference>
<feature type="domain" description="IclR-ED" evidence="5">
    <location>
        <begin position="72"/>
        <end position="255"/>
    </location>
</feature>
<dbReference type="Proteomes" id="UP000053157">
    <property type="component" value="Unassembled WGS sequence"/>
</dbReference>
<sequence>MNVTNNNGGQTIQGVETAFMIIESLESKNGATVSEVADELGLATSTTYVYFKTLRKLGYIKKDNQRYQVGPRFLKHGGYARKQLRIYNASKKQIDKLADETNELVSLGIDDGGQRVVIYRAEGENAVYDQSPTGDYTHMHWSALGKAILAHLPDEQVEEIVEAHGLPEATKHTITDKERLIEELEQIREIGYSIEDEERELGIRSIAVPVISDGTVEGAISVAGPKNRITDDYIDTELVEDLHNSVNIIELRFRHY</sequence>
<dbReference type="PROSITE" id="PS51077">
    <property type="entry name" value="HTH_ICLR"/>
    <property type="match status" value="1"/>
</dbReference>
<dbReference type="SUPFAM" id="SSF55781">
    <property type="entry name" value="GAF domain-like"/>
    <property type="match status" value="1"/>
</dbReference>
<keyword evidence="1" id="KW-0805">Transcription regulation</keyword>
<dbReference type="PANTHER" id="PTHR30136:SF35">
    <property type="entry name" value="HTH-TYPE TRANSCRIPTIONAL REGULATOR RV1719"/>
    <property type="match status" value="1"/>
</dbReference>
<dbReference type="InterPro" id="IPR014757">
    <property type="entry name" value="Tscrpt_reg_IclR_C"/>
</dbReference>
<dbReference type="EMBL" id="LOPV01000629">
    <property type="protein sequence ID" value="KTG12218.1"/>
    <property type="molecule type" value="Genomic_DNA"/>
</dbReference>
<evidence type="ECO:0000313" key="6">
    <source>
        <dbReference type="EMBL" id="KTG12218.1"/>
    </source>
</evidence>
<dbReference type="PANTHER" id="PTHR30136">
    <property type="entry name" value="HELIX-TURN-HELIX TRANSCRIPTIONAL REGULATOR, ICLR FAMILY"/>
    <property type="match status" value="1"/>
</dbReference>
<dbReference type="GO" id="GO:0003677">
    <property type="term" value="F:DNA binding"/>
    <property type="evidence" value="ECO:0007669"/>
    <property type="project" value="UniProtKB-KW"/>
</dbReference>
<dbReference type="InterPro" id="IPR036390">
    <property type="entry name" value="WH_DNA-bd_sf"/>
</dbReference>
<dbReference type="Pfam" id="PF01614">
    <property type="entry name" value="IclR_C"/>
    <property type="match status" value="1"/>
</dbReference>
<dbReference type="InterPro" id="IPR011991">
    <property type="entry name" value="ArsR-like_HTH"/>
</dbReference>
<evidence type="ECO:0000256" key="3">
    <source>
        <dbReference type="ARBA" id="ARBA00023163"/>
    </source>
</evidence>
<dbReference type="PROSITE" id="PS51078">
    <property type="entry name" value="ICLR_ED"/>
    <property type="match status" value="1"/>
</dbReference>
<dbReference type="InterPro" id="IPR036388">
    <property type="entry name" value="WH-like_DNA-bd_sf"/>
</dbReference>
<dbReference type="SMART" id="SM00346">
    <property type="entry name" value="HTH_ICLR"/>
    <property type="match status" value="1"/>
</dbReference>
<evidence type="ECO:0000313" key="7">
    <source>
        <dbReference type="Proteomes" id="UP000053157"/>
    </source>
</evidence>
<accession>A0A0W1RFE8</accession>
<dbReference type="Pfam" id="PF09339">
    <property type="entry name" value="HTH_IclR"/>
    <property type="match status" value="1"/>
</dbReference>
<feature type="domain" description="HTH iclR-type" evidence="4">
    <location>
        <begin position="12"/>
        <end position="71"/>
    </location>
</feature>
<dbReference type="InterPro" id="IPR029016">
    <property type="entry name" value="GAF-like_dom_sf"/>
</dbReference>
<dbReference type="AlphaFoldDB" id="A0A0W1RFE8"/>
<dbReference type="CDD" id="cd00090">
    <property type="entry name" value="HTH_ARSR"/>
    <property type="match status" value="1"/>
</dbReference>
<evidence type="ECO:0000259" key="5">
    <source>
        <dbReference type="PROSITE" id="PS51078"/>
    </source>
</evidence>
<comment type="caution">
    <text evidence="6">The sequence shown here is derived from an EMBL/GenBank/DDBJ whole genome shotgun (WGS) entry which is preliminary data.</text>
</comment>
<dbReference type="RefSeq" id="WP_058573531.1">
    <property type="nucleotide sequence ID" value="NZ_LOPV01000629.1"/>
</dbReference>
<dbReference type="InterPro" id="IPR050707">
    <property type="entry name" value="HTH_MetabolicPath_Reg"/>
</dbReference>
<keyword evidence="3" id="KW-0804">Transcription</keyword>
<gene>
    <name evidence="6" type="ORF">AUR66_19745</name>
</gene>
<dbReference type="InterPro" id="IPR005471">
    <property type="entry name" value="Tscrpt_reg_IclR_N"/>
</dbReference>
<keyword evidence="7" id="KW-1185">Reference proteome</keyword>
<evidence type="ECO:0000256" key="2">
    <source>
        <dbReference type="ARBA" id="ARBA00023125"/>
    </source>
</evidence>
<reference evidence="6 7" key="1">
    <citation type="submission" date="2015-12" db="EMBL/GenBank/DDBJ databases">
        <title>Haloferax profundi sp. nov. isolated from the Discovery deep brine-seawater interface in the Red Sea.</title>
        <authorList>
            <person name="Zhang G."/>
            <person name="Stingl U."/>
            <person name="Rashid M."/>
        </authorList>
    </citation>
    <scope>NUCLEOTIDE SEQUENCE [LARGE SCALE GENOMIC DNA]</scope>
    <source>
        <strain evidence="6 7">SB29</strain>
    </source>
</reference>
<dbReference type="Gene3D" id="3.30.450.40">
    <property type="match status" value="1"/>
</dbReference>
<dbReference type="SUPFAM" id="SSF46785">
    <property type="entry name" value="Winged helix' DNA-binding domain"/>
    <property type="match status" value="1"/>
</dbReference>
<keyword evidence="2" id="KW-0238">DNA-binding</keyword>
<proteinExistence type="predicted"/>
<organism evidence="6 7">
    <name type="scientific">Haloferax profundi</name>
    <dbReference type="NCBI Taxonomy" id="1544718"/>
    <lineage>
        <taxon>Archaea</taxon>
        <taxon>Methanobacteriati</taxon>
        <taxon>Methanobacteriota</taxon>
        <taxon>Stenosarchaea group</taxon>
        <taxon>Halobacteria</taxon>
        <taxon>Halobacteriales</taxon>
        <taxon>Haloferacaceae</taxon>
        <taxon>Haloferax</taxon>
    </lineage>
</organism>
<evidence type="ECO:0000256" key="1">
    <source>
        <dbReference type="ARBA" id="ARBA00023015"/>
    </source>
</evidence>
<dbReference type="GO" id="GO:0045892">
    <property type="term" value="P:negative regulation of DNA-templated transcription"/>
    <property type="evidence" value="ECO:0007669"/>
    <property type="project" value="TreeGrafter"/>
</dbReference>
<name>A0A0W1RFE8_9EURY</name>
<evidence type="ECO:0000259" key="4">
    <source>
        <dbReference type="PROSITE" id="PS51077"/>
    </source>
</evidence>
<dbReference type="OrthoDB" id="14763at2157"/>
<protein>
    <submittedName>
        <fullName evidence="6">IclR family transcriptional regulator</fullName>
    </submittedName>
</protein>